<gene>
    <name evidence="1" type="ORF">QI031_06530</name>
</gene>
<protein>
    <submittedName>
        <fullName evidence="1">Uncharacterized protein</fullName>
    </submittedName>
</protein>
<dbReference type="SUPFAM" id="SSF109604">
    <property type="entry name" value="HD-domain/PDEase-like"/>
    <property type="match status" value="1"/>
</dbReference>
<sequence length="333" mass="38631">MTTYKSLDQNNTHFPEYSEENLAWLPSTFAEVVVMVKTFVLKEFDREVIQNQLYYHTREHLQDVQRRAIAIFQVIYPDWRESLDYTRLYLLLDLCAVAHDMIQIFVSQTQLHTSRRREAGVSETLTIKKVLSYIEELNQQLKKYCVNDSVLFTDADISIIQDAIQATICIYDSFEQSIYQPALYNPHKKLSVVAYIIAIADIGSLGMDGIAAYNQEGSLLFLEENPDIVTVILNQITATLAVDNPQLYENIRQRLLKRARFQVNFAKSRFIRHYQEIANLPKEAIITLTGQTFRYLNMQTIKEIESTTPTSEDTTLEELIDFFQLKSLISNKN</sequence>
<reference evidence="1 2" key="1">
    <citation type="journal article" date="2023" name="Limnol Oceanogr Lett">
        <title>Environmental adaptations by the intertidal Antarctic cyanobacterium Halotia branconii CENA392 as revealed using long-read genome sequencing.</title>
        <authorList>
            <person name="Dextro R.B."/>
            <person name="Delbaje E."/>
            <person name="Freitas P.N.N."/>
            <person name="Geraldes V."/>
            <person name="Pinto E."/>
            <person name="Long P.F."/>
            <person name="Fiore M.F."/>
        </authorList>
    </citation>
    <scope>NUCLEOTIDE SEQUENCE [LARGE SCALE GENOMIC DNA]</scope>
    <source>
        <strain evidence="1 2">CENA392</strain>
    </source>
</reference>
<dbReference type="RefSeq" id="WP_281484384.1">
    <property type="nucleotide sequence ID" value="NZ_CP124543.1"/>
</dbReference>
<dbReference type="AlphaFoldDB" id="A0AAJ6NUU4"/>
<dbReference type="Proteomes" id="UP001223520">
    <property type="component" value="Chromosome"/>
</dbReference>
<accession>A0AAJ6NUU4</accession>
<name>A0AAJ6NUU4_9CYAN</name>
<evidence type="ECO:0000313" key="1">
    <source>
        <dbReference type="EMBL" id="WGV27145.1"/>
    </source>
</evidence>
<evidence type="ECO:0000313" key="2">
    <source>
        <dbReference type="Proteomes" id="UP001223520"/>
    </source>
</evidence>
<dbReference type="KEGG" id="hbq:QI031_06530"/>
<organism evidence="1 2">
    <name type="scientific">Halotia branconii CENA392</name>
    <dbReference type="NCBI Taxonomy" id="1539056"/>
    <lineage>
        <taxon>Bacteria</taxon>
        <taxon>Bacillati</taxon>
        <taxon>Cyanobacteriota</taxon>
        <taxon>Cyanophyceae</taxon>
        <taxon>Nostocales</taxon>
        <taxon>Nodulariaceae</taxon>
        <taxon>Halotia</taxon>
    </lineage>
</organism>
<proteinExistence type="predicted"/>
<keyword evidence="2" id="KW-1185">Reference proteome</keyword>
<dbReference type="EMBL" id="CP124543">
    <property type="protein sequence ID" value="WGV27145.1"/>
    <property type="molecule type" value="Genomic_DNA"/>
</dbReference>